<feature type="domain" description="UvrD-like helicase C-terminal" evidence="15">
    <location>
        <begin position="297"/>
        <end position="564"/>
    </location>
</feature>
<dbReference type="InterPro" id="IPR000212">
    <property type="entry name" value="DNA_helicase_UvrD/REP"/>
</dbReference>
<dbReference type="GO" id="GO:0016787">
    <property type="term" value="F:hydrolase activity"/>
    <property type="evidence" value="ECO:0007669"/>
    <property type="project" value="UniProtKB-KW"/>
</dbReference>
<evidence type="ECO:0000259" key="14">
    <source>
        <dbReference type="PROSITE" id="PS51198"/>
    </source>
</evidence>
<dbReference type="Pfam" id="PF13361">
    <property type="entry name" value="UvrD_C"/>
    <property type="match status" value="2"/>
</dbReference>
<dbReference type="PROSITE" id="PS51217">
    <property type="entry name" value="UVRD_HELICASE_CTER"/>
    <property type="match status" value="1"/>
</dbReference>
<evidence type="ECO:0000313" key="16">
    <source>
        <dbReference type="EMBL" id="MDR7153934.1"/>
    </source>
</evidence>
<evidence type="ECO:0000256" key="8">
    <source>
        <dbReference type="ARBA" id="ARBA00034617"/>
    </source>
</evidence>
<dbReference type="SUPFAM" id="SSF52540">
    <property type="entry name" value="P-loop containing nucleoside triphosphate hydrolases"/>
    <property type="match status" value="1"/>
</dbReference>
<feature type="region of interest" description="Disordered" evidence="13">
    <location>
        <begin position="671"/>
        <end position="691"/>
    </location>
</feature>
<dbReference type="EMBL" id="JAVDWV010000003">
    <property type="protein sequence ID" value="MDR7153934.1"/>
    <property type="molecule type" value="Genomic_DNA"/>
</dbReference>
<dbReference type="Gene3D" id="1.10.10.160">
    <property type="match status" value="1"/>
</dbReference>
<dbReference type="Gene3D" id="1.10.486.10">
    <property type="entry name" value="PCRA, domain 4"/>
    <property type="match status" value="1"/>
</dbReference>
<proteinExistence type="inferred from homology"/>
<dbReference type="GO" id="GO:0003678">
    <property type="term" value="F:DNA helicase activity"/>
    <property type="evidence" value="ECO:0007669"/>
    <property type="project" value="UniProtKB-EC"/>
</dbReference>
<evidence type="ECO:0000256" key="2">
    <source>
        <dbReference type="ARBA" id="ARBA00022741"/>
    </source>
</evidence>
<dbReference type="Proteomes" id="UP001267638">
    <property type="component" value="Unassembled WGS sequence"/>
</dbReference>
<keyword evidence="4 12" id="KW-0347">Helicase</keyword>
<evidence type="ECO:0000256" key="10">
    <source>
        <dbReference type="ARBA" id="ARBA00034923"/>
    </source>
</evidence>
<evidence type="ECO:0000256" key="12">
    <source>
        <dbReference type="PROSITE-ProRule" id="PRU00560"/>
    </source>
</evidence>
<evidence type="ECO:0000256" key="13">
    <source>
        <dbReference type="SAM" id="MobiDB-lite"/>
    </source>
</evidence>
<sequence length="758" mass="84600">MTLPLPSPNDPPYLRGLNPPQREAVLTTEGPVLVLAGAGTGKTAALTARLAHLVATGRAYPSQILSVTFTNKAAREMRERVGKMIGPAVEGMPWLGTFHSIAAKMLRRHAELVGLQSNFTILDTDDQLRLMKQLIQAEGIDEKRWPARQLGGLIDQWKNKGWTPDDVGAGESEGYANGQGQKLYAAYQARLRAVNACDFGDLLLHVLTILKKHRDVLQSYQERFRYILVDEYQDTNSSQYLWLRLLAQTRKNICCVGDDDQSIYSWRGAEVANILRFEKDFPGATIIKLEQNYRSTPHILGAASGVIAENGTRLGKTLWTDIDVGEKVRVVGIWDGPEEARRVGEEIETIQRDGGSLDEVAILVRAQHQTREFEDRFIQIGLPYRIVGGFRFYERAEIRDALAYLRLVNQPADDLAFERIVNVPKRGLGDKAVEKLHRLARAEGIPLLHAAARILDTDELTPQARRSLGSFVGDLARWRDRAAQLPHAELARQILDESGYTAMLQAERSTESAGRLENLSELARAMEEYETLGAFLEHVSLVMDNEAQAESAKITIMTIHAAKGLEFDSTFLVGWEEGIFPSQRALDEGGLNSLEEERRLAYVAITRARKRCTILHAANRRIYGQWTSSIPSRFVGELPPEHVEEESSMTGGASLWRANWSERDDPFAHVGRGEGRGPGWQRAQSSGQFSREPVRIVEARASAVSIGNKGRSDMAVGLRVFHQKFGYGIVAEIEGNKLEIDFETAGRKRVMDSFVSRP</sequence>
<dbReference type="InterPro" id="IPR013986">
    <property type="entry name" value="DExx_box_DNA_helicase_dom_sf"/>
</dbReference>
<feature type="domain" description="UvrD-like helicase ATP-binding" evidence="14">
    <location>
        <begin position="15"/>
        <end position="296"/>
    </location>
</feature>
<dbReference type="RefSeq" id="WP_310222050.1">
    <property type="nucleotide sequence ID" value="NZ_JAVDWV010000003.1"/>
</dbReference>
<evidence type="ECO:0000256" key="5">
    <source>
        <dbReference type="ARBA" id="ARBA00022840"/>
    </source>
</evidence>
<dbReference type="CDD" id="cd18807">
    <property type="entry name" value="SF1_C_UvrD"/>
    <property type="match status" value="1"/>
</dbReference>
<comment type="caution">
    <text evidence="16">The sequence shown here is derived from an EMBL/GenBank/DDBJ whole genome shotgun (WGS) entry which is preliminary data.</text>
</comment>
<dbReference type="InterPro" id="IPR027417">
    <property type="entry name" value="P-loop_NTPase"/>
</dbReference>
<keyword evidence="5 12" id="KW-0067">ATP-binding</keyword>
<evidence type="ECO:0000256" key="6">
    <source>
        <dbReference type="ARBA" id="ARBA00023125"/>
    </source>
</evidence>
<keyword evidence="6" id="KW-0238">DNA-binding</keyword>
<dbReference type="CDD" id="cd17932">
    <property type="entry name" value="DEXQc_UvrD"/>
    <property type="match status" value="1"/>
</dbReference>
<evidence type="ECO:0000256" key="11">
    <source>
        <dbReference type="ARBA" id="ARBA00048988"/>
    </source>
</evidence>
<comment type="catalytic activity">
    <reaction evidence="11">
        <text>ATP + H2O = ADP + phosphate + H(+)</text>
        <dbReference type="Rhea" id="RHEA:13065"/>
        <dbReference type="ChEBI" id="CHEBI:15377"/>
        <dbReference type="ChEBI" id="CHEBI:15378"/>
        <dbReference type="ChEBI" id="CHEBI:30616"/>
        <dbReference type="ChEBI" id="CHEBI:43474"/>
        <dbReference type="ChEBI" id="CHEBI:456216"/>
        <dbReference type="EC" id="5.6.2.4"/>
    </reaction>
</comment>
<name>A0ABU1WXB6_SPHXE</name>
<organism evidence="16 17">
    <name type="scientific">Sphingobium xenophagum</name>
    <dbReference type="NCBI Taxonomy" id="121428"/>
    <lineage>
        <taxon>Bacteria</taxon>
        <taxon>Pseudomonadati</taxon>
        <taxon>Pseudomonadota</taxon>
        <taxon>Alphaproteobacteria</taxon>
        <taxon>Sphingomonadales</taxon>
        <taxon>Sphingomonadaceae</taxon>
        <taxon>Sphingobium</taxon>
    </lineage>
</organism>
<keyword evidence="3 12" id="KW-0378">Hydrolase</keyword>
<evidence type="ECO:0000259" key="15">
    <source>
        <dbReference type="PROSITE" id="PS51217"/>
    </source>
</evidence>
<evidence type="ECO:0000256" key="1">
    <source>
        <dbReference type="ARBA" id="ARBA00009922"/>
    </source>
</evidence>
<evidence type="ECO:0000256" key="7">
    <source>
        <dbReference type="ARBA" id="ARBA00023235"/>
    </source>
</evidence>
<comment type="similarity">
    <text evidence="1">Belongs to the helicase family. UvrD subfamily.</text>
</comment>
<dbReference type="Gene3D" id="3.40.50.300">
    <property type="entry name" value="P-loop containing nucleotide triphosphate hydrolases"/>
    <property type="match status" value="2"/>
</dbReference>
<protein>
    <recommendedName>
        <fullName evidence="9">DNA 3'-5' helicase</fullName>
        <ecNumber evidence="9">5.6.2.4</ecNumber>
    </recommendedName>
    <alternativeName>
        <fullName evidence="10">DNA 3'-5' helicase II</fullName>
    </alternativeName>
</protein>
<dbReference type="EC" id="5.6.2.4" evidence="9"/>
<dbReference type="InterPro" id="IPR014016">
    <property type="entry name" value="UvrD-like_ATP-bd"/>
</dbReference>
<evidence type="ECO:0000256" key="4">
    <source>
        <dbReference type="ARBA" id="ARBA00022806"/>
    </source>
</evidence>
<keyword evidence="17" id="KW-1185">Reference proteome</keyword>
<accession>A0ABU1WXB6</accession>
<keyword evidence="2 12" id="KW-0547">Nucleotide-binding</keyword>
<evidence type="ECO:0000256" key="3">
    <source>
        <dbReference type="ARBA" id="ARBA00022801"/>
    </source>
</evidence>
<feature type="binding site" evidence="12">
    <location>
        <begin position="36"/>
        <end position="43"/>
    </location>
    <ligand>
        <name>ATP</name>
        <dbReference type="ChEBI" id="CHEBI:30616"/>
    </ligand>
</feature>
<reference evidence="16 17" key="1">
    <citation type="submission" date="2023-07" db="EMBL/GenBank/DDBJ databases">
        <title>Sorghum-associated microbial communities from plants grown in Nebraska, USA.</title>
        <authorList>
            <person name="Schachtman D."/>
        </authorList>
    </citation>
    <scope>NUCLEOTIDE SEQUENCE [LARGE SCALE GENOMIC DNA]</scope>
    <source>
        <strain evidence="16 17">4256</strain>
    </source>
</reference>
<evidence type="ECO:0000256" key="9">
    <source>
        <dbReference type="ARBA" id="ARBA00034808"/>
    </source>
</evidence>
<dbReference type="PANTHER" id="PTHR11070:SF2">
    <property type="entry name" value="ATP-DEPENDENT DNA HELICASE SRS2"/>
    <property type="match status" value="1"/>
</dbReference>
<keyword evidence="7" id="KW-0413">Isomerase</keyword>
<dbReference type="PANTHER" id="PTHR11070">
    <property type="entry name" value="UVRD / RECB / PCRA DNA HELICASE FAMILY MEMBER"/>
    <property type="match status" value="1"/>
</dbReference>
<comment type="catalytic activity">
    <reaction evidence="8">
        <text>Couples ATP hydrolysis with the unwinding of duplex DNA by translocating in the 3'-5' direction.</text>
        <dbReference type="EC" id="5.6.2.4"/>
    </reaction>
</comment>
<dbReference type="PROSITE" id="PS51198">
    <property type="entry name" value="UVRD_HELICASE_ATP_BIND"/>
    <property type="match status" value="1"/>
</dbReference>
<gene>
    <name evidence="16" type="ORF">J2W40_000737</name>
</gene>
<dbReference type="InterPro" id="IPR014017">
    <property type="entry name" value="DNA_helicase_UvrD-like_C"/>
</dbReference>
<dbReference type="Pfam" id="PF00580">
    <property type="entry name" value="UvrD-helicase"/>
    <property type="match status" value="1"/>
</dbReference>
<evidence type="ECO:0000313" key="17">
    <source>
        <dbReference type="Proteomes" id="UP001267638"/>
    </source>
</evidence>